<sequence>MYSTPDPPQQWSVHAEFTINHPGAGNPQNPPKTGAIQDESGVRMLYSWTSNDPPSGKPSSNVARSESGSSNPEKLYGFQKGNLFFTSTPPPKPGGLLNVPVHDSAYGSELFSPGSCVGSNCHPFNRKCRSTCNIILSSNAKRKESIPSGTASHRTQSLRCQTPSACCEQKGDNFYGCGDPWCHHLQYSDDFSSVRRVSPVREICEDITNEGQGNCNELGCAICAQETDPKRSIKRDVSVQTYEMVSKCTSPMLKFPGRENSAESIPSKTGKLKRGRTVGYNRSRQSSRDSFSSIPLKKNSVEQNTMSSQASYKGLQEKKGSESDTKSGDSKKPRTIHIDVYCTGTEIESDSSSSSTSSRSKTVSTPQTVFESKTMYVKHQNAGDKSVPYNLKKSSSNISKNSPYRLSKTNSTSLDKENSDEEDSISTAYPSKVSSYSTIGRSLSSMSSFPNSATPFSMSSCTVPDYESSIGNTSWKDTYSDIDSLLHSRSTIPQNDSLYFVPRKIDEETSSKDSTSKLTNTTNSVHPSDSFEYADSEDRLRIKRMERMWRNRVQHGINTQSKSKLLQQQENLQDIVNKRLSRMNVSRSKDSDSDASDKSEKGWTILKNEENTHTQSQKQPPSDKVPTPPLYKSPSAVIIKERLSLDPSLGAPFTIFPGQYTEPRYIARRFGPVITVFKKPGHHIGPAKNPSCTCDHCRRYFENFGFRNRTCSVGDTPTTPFFNWKGLKKND</sequence>
<feature type="region of interest" description="Disordered" evidence="1">
    <location>
        <begin position="578"/>
        <end position="630"/>
    </location>
</feature>
<protein>
    <submittedName>
        <fullName evidence="2">Uncharacterized protein</fullName>
    </submittedName>
</protein>
<feature type="region of interest" description="Disordered" evidence="1">
    <location>
        <begin position="253"/>
        <end position="368"/>
    </location>
</feature>
<feature type="region of interest" description="Disordered" evidence="1">
    <location>
        <begin position="509"/>
        <end position="532"/>
    </location>
</feature>
<dbReference type="RefSeq" id="XP_050515219.1">
    <property type="nucleotide sequence ID" value="XM_050659262.1"/>
</dbReference>
<proteinExistence type="predicted"/>
<feature type="compositionally biased region" description="Low complexity" evidence="1">
    <location>
        <begin position="390"/>
        <end position="402"/>
    </location>
</feature>
<feature type="region of interest" description="Disordered" evidence="1">
    <location>
        <begin position="381"/>
        <end position="431"/>
    </location>
</feature>
<dbReference type="EnsemblMetazoa" id="XM_050659263.1">
    <property type="protein sequence ID" value="XP_050515220.1"/>
    <property type="gene ID" value="LOC126890379"/>
</dbReference>
<evidence type="ECO:0000313" key="2">
    <source>
        <dbReference type="EnsemblMetazoa" id="XP_050515220.1"/>
    </source>
</evidence>
<feature type="compositionally biased region" description="Basic and acidic residues" evidence="1">
    <location>
        <begin position="587"/>
        <end position="612"/>
    </location>
</feature>
<accession>A0ABM5KYF9</accession>
<dbReference type="GeneID" id="126890379"/>
<organism evidence="2 3">
    <name type="scientific">Diabrotica virgifera virgifera</name>
    <name type="common">western corn rootworm</name>
    <dbReference type="NCBI Taxonomy" id="50390"/>
    <lineage>
        <taxon>Eukaryota</taxon>
        <taxon>Metazoa</taxon>
        <taxon>Ecdysozoa</taxon>
        <taxon>Arthropoda</taxon>
        <taxon>Hexapoda</taxon>
        <taxon>Insecta</taxon>
        <taxon>Pterygota</taxon>
        <taxon>Neoptera</taxon>
        <taxon>Endopterygota</taxon>
        <taxon>Coleoptera</taxon>
        <taxon>Polyphaga</taxon>
        <taxon>Cucujiformia</taxon>
        <taxon>Chrysomeloidea</taxon>
        <taxon>Chrysomelidae</taxon>
        <taxon>Galerucinae</taxon>
        <taxon>Diabroticina</taxon>
        <taxon>Diabroticites</taxon>
        <taxon>Diabrotica</taxon>
    </lineage>
</organism>
<name>A0ABM5KYF9_DIAVI</name>
<feature type="compositionally biased region" description="Low complexity" evidence="1">
    <location>
        <begin position="350"/>
        <end position="365"/>
    </location>
</feature>
<feature type="compositionally biased region" description="Polar residues" evidence="1">
    <location>
        <begin position="301"/>
        <end position="311"/>
    </location>
</feature>
<keyword evidence="3" id="KW-1185">Reference proteome</keyword>
<evidence type="ECO:0000256" key="1">
    <source>
        <dbReference type="SAM" id="MobiDB-lite"/>
    </source>
</evidence>
<feature type="compositionally biased region" description="Polar residues" evidence="1">
    <location>
        <begin position="516"/>
        <end position="527"/>
    </location>
</feature>
<reference evidence="2" key="1">
    <citation type="submission" date="2025-05" db="UniProtKB">
        <authorList>
            <consortium name="EnsemblMetazoa"/>
        </authorList>
    </citation>
    <scope>IDENTIFICATION</scope>
</reference>
<dbReference type="RefSeq" id="XP_050515220.1">
    <property type="nucleotide sequence ID" value="XM_050659263.1"/>
</dbReference>
<dbReference type="Proteomes" id="UP001652700">
    <property type="component" value="Unplaced"/>
</dbReference>
<evidence type="ECO:0000313" key="3">
    <source>
        <dbReference type="Proteomes" id="UP001652700"/>
    </source>
</evidence>
<feature type="compositionally biased region" description="Basic and acidic residues" evidence="1">
    <location>
        <begin position="315"/>
        <end position="332"/>
    </location>
</feature>
<dbReference type="EnsemblMetazoa" id="XM_050659262.1">
    <property type="protein sequence ID" value="XP_050515219.1"/>
    <property type="gene ID" value="LOC126890379"/>
</dbReference>
<feature type="region of interest" description="Disordered" evidence="1">
    <location>
        <begin position="19"/>
        <end position="73"/>
    </location>
</feature>
<feature type="compositionally biased region" description="Polar residues" evidence="1">
    <location>
        <begin position="47"/>
        <end position="72"/>
    </location>
</feature>
<feature type="compositionally biased region" description="Low complexity" evidence="1">
    <location>
        <begin position="282"/>
        <end position="293"/>
    </location>
</feature>